<dbReference type="InterPro" id="IPR000212">
    <property type="entry name" value="DNA_helicase_UvrD/REP"/>
</dbReference>
<evidence type="ECO:0000256" key="11">
    <source>
        <dbReference type="ARBA" id="ARBA00048988"/>
    </source>
</evidence>
<name>A0ABU5H8K6_9BACT</name>
<keyword evidence="3 12" id="KW-0378">Hydrolase</keyword>
<dbReference type="Pfam" id="PF00580">
    <property type="entry name" value="UvrD-helicase"/>
    <property type="match status" value="1"/>
</dbReference>
<dbReference type="EMBL" id="JAXIVS010000007">
    <property type="protein sequence ID" value="MDY7229183.1"/>
    <property type="molecule type" value="Genomic_DNA"/>
</dbReference>
<feature type="compositionally biased region" description="Basic and acidic residues" evidence="13">
    <location>
        <begin position="706"/>
        <end position="718"/>
    </location>
</feature>
<dbReference type="Proteomes" id="UP001291309">
    <property type="component" value="Unassembled WGS sequence"/>
</dbReference>
<evidence type="ECO:0000256" key="8">
    <source>
        <dbReference type="ARBA" id="ARBA00034617"/>
    </source>
</evidence>
<evidence type="ECO:0000256" key="13">
    <source>
        <dbReference type="SAM" id="MobiDB-lite"/>
    </source>
</evidence>
<dbReference type="Pfam" id="PF21196">
    <property type="entry name" value="PcrA_UvrD_tudor"/>
    <property type="match status" value="1"/>
</dbReference>
<evidence type="ECO:0000256" key="1">
    <source>
        <dbReference type="ARBA" id="ARBA00009922"/>
    </source>
</evidence>
<evidence type="ECO:0000256" key="9">
    <source>
        <dbReference type="ARBA" id="ARBA00034808"/>
    </source>
</evidence>
<feature type="binding site" evidence="12">
    <location>
        <begin position="35"/>
        <end position="42"/>
    </location>
    <ligand>
        <name>ATP</name>
        <dbReference type="ChEBI" id="CHEBI:30616"/>
    </ligand>
</feature>
<evidence type="ECO:0000259" key="15">
    <source>
        <dbReference type="PROSITE" id="PS51217"/>
    </source>
</evidence>
<evidence type="ECO:0000313" key="17">
    <source>
        <dbReference type="Proteomes" id="UP001291309"/>
    </source>
</evidence>
<evidence type="ECO:0000256" key="4">
    <source>
        <dbReference type="ARBA" id="ARBA00022806"/>
    </source>
</evidence>
<dbReference type="Gene3D" id="1.10.10.160">
    <property type="match status" value="1"/>
</dbReference>
<organism evidence="16 17">
    <name type="scientific">Hyalangium rubrum</name>
    <dbReference type="NCBI Taxonomy" id="3103134"/>
    <lineage>
        <taxon>Bacteria</taxon>
        <taxon>Pseudomonadati</taxon>
        <taxon>Myxococcota</taxon>
        <taxon>Myxococcia</taxon>
        <taxon>Myxococcales</taxon>
        <taxon>Cystobacterineae</taxon>
        <taxon>Archangiaceae</taxon>
        <taxon>Hyalangium</taxon>
    </lineage>
</organism>
<evidence type="ECO:0000256" key="2">
    <source>
        <dbReference type="ARBA" id="ARBA00022741"/>
    </source>
</evidence>
<evidence type="ECO:0000259" key="14">
    <source>
        <dbReference type="PROSITE" id="PS51198"/>
    </source>
</evidence>
<accession>A0ABU5H8K6</accession>
<sequence length="781" mass="86474">MGTALNPHENALLEDLNPPQKEAVLHGDGPLLVLSGAGSGKTRVITRRVAYLVKVHRVFPWRILAVTFTNKAAREMRERLTQLLGAQANELVVSTFHSSAAMILRREAEAVGLTRSFVIYDDGDQLNLVKRAMREARVDPIMQPREILHRIDQEKNAARLPDEMQVDVDNPRGIVVKKTYQAYQRLLRASNAVDFGDLLLLLVSLFRKRPDVLANYRRRFTHVLVDEFQDTNPVQYELLRLLAPPPSSNLVVVGDDDQSIYRWRGASVDNILGFPDSYPGAKVVKLEQNYRSDQNILKAAHAVISKNRRRMQKTLWSERPPGENLQLIISRDERGEAQEVARQIHALQREGFIKYSGMAVFYRVNAQSRVLEEALRLARVPYTLVSGRSFYDRAEVRDAAAYLRLMVNPRSDADLLRVINTPARGIGDTTVERLTDFAEQQGSSLYEAIARPERIPGLNTTAARRLAGFHALVTSLNGFAQGATDAASAVDQMLNEAKLVEAFTAEGSDESLTRAENLKEFLGAAQEFDLNRAAAAVAAATAQEAENAEPPPPEVDAAPLTADVPPLQAFLEQISLVGEADAEVGEGRVALMTLHAAKGLEFDAVFLTGMEDGIFPHSRALSGLEDPEEGEGEEMAEERRLCYVGFTRARRRLFVSLAQCRSLFGELRYNPPSRFLRDVPPNLFGIEPEMQPAPRPAAAPVAPRRRSFDDDGGPRIDRSYSQSSDMEGVSGDVRGMRVRHEQFGVGRIISTDGSGPNAKVTVEFGGSVGLKRVIARFLMPG</sequence>
<dbReference type="Gene3D" id="1.10.486.10">
    <property type="entry name" value="PCRA, domain 4"/>
    <property type="match status" value="1"/>
</dbReference>
<keyword evidence="6" id="KW-0238">DNA-binding</keyword>
<keyword evidence="17" id="KW-1185">Reference proteome</keyword>
<evidence type="ECO:0000256" key="10">
    <source>
        <dbReference type="ARBA" id="ARBA00034923"/>
    </source>
</evidence>
<evidence type="ECO:0000256" key="12">
    <source>
        <dbReference type="PROSITE-ProRule" id="PRU00560"/>
    </source>
</evidence>
<dbReference type="PROSITE" id="PS51198">
    <property type="entry name" value="UVRD_HELICASE_ATP_BIND"/>
    <property type="match status" value="1"/>
</dbReference>
<dbReference type="PANTHER" id="PTHR11070:SF2">
    <property type="entry name" value="ATP-DEPENDENT DNA HELICASE SRS2"/>
    <property type="match status" value="1"/>
</dbReference>
<keyword evidence="2 12" id="KW-0547">Nucleotide-binding</keyword>
<keyword evidence="7" id="KW-0413">Isomerase</keyword>
<dbReference type="InterPro" id="IPR013986">
    <property type="entry name" value="DExx_box_DNA_helicase_dom_sf"/>
</dbReference>
<dbReference type="SUPFAM" id="SSF52540">
    <property type="entry name" value="P-loop containing nucleoside triphosphate hydrolases"/>
    <property type="match status" value="1"/>
</dbReference>
<feature type="region of interest" description="Disordered" evidence="13">
    <location>
        <begin position="687"/>
        <end position="730"/>
    </location>
</feature>
<dbReference type="PANTHER" id="PTHR11070">
    <property type="entry name" value="UVRD / RECB / PCRA DNA HELICASE FAMILY MEMBER"/>
    <property type="match status" value="1"/>
</dbReference>
<keyword evidence="5 12" id="KW-0067">ATP-binding</keyword>
<evidence type="ECO:0000313" key="16">
    <source>
        <dbReference type="EMBL" id="MDY7229183.1"/>
    </source>
</evidence>
<dbReference type="PROSITE" id="PS51217">
    <property type="entry name" value="UVRD_HELICASE_CTER"/>
    <property type="match status" value="1"/>
</dbReference>
<dbReference type="CDD" id="cd17932">
    <property type="entry name" value="DEXQc_UvrD"/>
    <property type="match status" value="1"/>
</dbReference>
<comment type="caution">
    <text evidence="16">The sequence shown here is derived from an EMBL/GenBank/DDBJ whole genome shotgun (WGS) entry which is preliminary data.</text>
</comment>
<dbReference type="EC" id="5.6.2.4" evidence="9"/>
<feature type="domain" description="UvrD-like helicase ATP-binding" evidence="14">
    <location>
        <begin position="14"/>
        <end position="293"/>
    </location>
</feature>
<dbReference type="Pfam" id="PF13361">
    <property type="entry name" value="UvrD_C"/>
    <property type="match status" value="1"/>
</dbReference>
<dbReference type="InterPro" id="IPR014016">
    <property type="entry name" value="UvrD-like_ATP-bd"/>
</dbReference>
<dbReference type="RefSeq" id="WP_321547903.1">
    <property type="nucleotide sequence ID" value="NZ_JAXIVS010000007.1"/>
</dbReference>
<proteinExistence type="inferred from homology"/>
<protein>
    <recommendedName>
        <fullName evidence="9">DNA 3'-5' helicase</fullName>
        <ecNumber evidence="9">5.6.2.4</ecNumber>
    </recommendedName>
    <alternativeName>
        <fullName evidence="10">DNA 3'-5' helicase II</fullName>
    </alternativeName>
</protein>
<evidence type="ECO:0000256" key="6">
    <source>
        <dbReference type="ARBA" id="ARBA00023125"/>
    </source>
</evidence>
<dbReference type="InterPro" id="IPR027417">
    <property type="entry name" value="P-loop_NTPase"/>
</dbReference>
<evidence type="ECO:0000256" key="3">
    <source>
        <dbReference type="ARBA" id="ARBA00022801"/>
    </source>
</evidence>
<dbReference type="InterPro" id="IPR014017">
    <property type="entry name" value="DNA_helicase_UvrD-like_C"/>
</dbReference>
<comment type="catalytic activity">
    <reaction evidence="8">
        <text>Couples ATP hydrolysis with the unwinding of duplex DNA by translocating in the 3'-5' direction.</text>
        <dbReference type="EC" id="5.6.2.4"/>
    </reaction>
</comment>
<reference evidence="16 17" key="1">
    <citation type="submission" date="2023-12" db="EMBL/GenBank/DDBJ databases">
        <title>the genome sequence of Hyalangium sp. s54d21.</title>
        <authorList>
            <person name="Zhang X."/>
        </authorList>
    </citation>
    <scope>NUCLEOTIDE SEQUENCE [LARGE SCALE GENOMIC DNA]</scope>
    <source>
        <strain evidence="17">s54d21</strain>
    </source>
</reference>
<evidence type="ECO:0000256" key="7">
    <source>
        <dbReference type="ARBA" id="ARBA00023235"/>
    </source>
</evidence>
<comment type="similarity">
    <text evidence="1">Belongs to the helicase family. UvrD subfamily.</text>
</comment>
<dbReference type="Gene3D" id="3.40.50.300">
    <property type="entry name" value="P-loop containing nucleotide triphosphate hydrolases"/>
    <property type="match status" value="2"/>
</dbReference>
<evidence type="ECO:0000256" key="5">
    <source>
        <dbReference type="ARBA" id="ARBA00022840"/>
    </source>
</evidence>
<feature type="domain" description="UvrD-like helicase C-terminal" evidence="15">
    <location>
        <begin position="294"/>
        <end position="599"/>
    </location>
</feature>
<gene>
    <name evidence="16" type="ORF">SYV04_22410</name>
</gene>
<keyword evidence="4 12" id="KW-0347">Helicase</keyword>
<comment type="catalytic activity">
    <reaction evidence="11">
        <text>ATP + H2O = ADP + phosphate + H(+)</text>
        <dbReference type="Rhea" id="RHEA:13065"/>
        <dbReference type="ChEBI" id="CHEBI:15377"/>
        <dbReference type="ChEBI" id="CHEBI:15378"/>
        <dbReference type="ChEBI" id="CHEBI:30616"/>
        <dbReference type="ChEBI" id="CHEBI:43474"/>
        <dbReference type="ChEBI" id="CHEBI:456216"/>
        <dbReference type="EC" id="5.6.2.4"/>
    </reaction>
</comment>